<evidence type="ECO:0000313" key="2">
    <source>
        <dbReference type="Proteomes" id="UP000230560"/>
    </source>
</evidence>
<proteinExistence type="predicted"/>
<dbReference type="AlphaFoldDB" id="A0AB33FB77"/>
<dbReference type="Proteomes" id="UP000230560">
    <property type="component" value="Chromosome"/>
</dbReference>
<accession>A0AB33FB77</accession>
<organism evidence="1 2">
    <name type="scientific">Xanthomonas citri pv. phaseoli var. fuscans</name>
    <dbReference type="NCBI Taxonomy" id="473423"/>
    <lineage>
        <taxon>Bacteria</taxon>
        <taxon>Pseudomonadati</taxon>
        <taxon>Pseudomonadota</taxon>
        <taxon>Gammaproteobacteria</taxon>
        <taxon>Lysobacterales</taxon>
        <taxon>Lysobacteraceae</taxon>
        <taxon>Xanthomonas</taxon>
    </lineage>
</organism>
<dbReference type="EMBL" id="CP021015">
    <property type="protein sequence ID" value="ATS85585.1"/>
    <property type="molecule type" value="Genomic_DNA"/>
</dbReference>
<name>A0AB33FB77_XANCI</name>
<sequence length="123" mass="13509">MLALSHRCCARLCTERLAHPGPWGEARRAWRRIRVGSLGPPFFVFRSGTSLEDGTPPRPAMPQQTVRDPGRCWFACLGRVAGSQRSPLTRVFAWHLLSAAATSARRDGVAARSGLAADRCPNR</sequence>
<protein>
    <submittedName>
        <fullName evidence="1">Uncharacterized protein</fullName>
    </submittedName>
</protein>
<gene>
    <name evidence="1" type="ORF">XcfCFBP6991P_17950</name>
</gene>
<reference evidence="1 2" key="1">
    <citation type="journal article" date="2017" name="BMC Genomics">
        <title>Xanthomonas adaptation to common bean is associated with horizontal transfers of genes encoding TAL effectors.</title>
        <authorList>
            <person name="Ruh M."/>
            <person name="Briand M."/>
            <person name="Bonneau S."/>
            <person name="Jacques M.A."/>
            <person name="Chen N.W.G."/>
        </authorList>
    </citation>
    <scope>NUCLEOTIDE SEQUENCE [LARGE SCALE GENOMIC DNA]</scope>
    <source>
        <strain evidence="1 2">CFBP6991</strain>
    </source>
</reference>
<evidence type="ECO:0000313" key="1">
    <source>
        <dbReference type="EMBL" id="ATS85585.1"/>
    </source>
</evidence>